<reference evidence="1" key="1">
    <citation type="submission" date="2019-10" db="EMBL/GenBank/DDBJ databases">
        <authorList>
            <consortium name="DOE Joint Genome Institute"/>
            <person name="Kuo A."/>
            <person name="Miyauchi S."/>
            <person name="Kiss E."/>
            <person name="Drula E."/>
            <person name="Kohler A."/>
            <person name="Sanchez-Garcia M."/>
            <person name="Andreopoulos B."/>
            <person name="Barry K.W."/>
            <person name="Bonito G."/>
            <person name="Buee M."/>
            <person name="Carver A."/>
            <person name="Chen C."/>
            <person name="Cichocki N."/>
            <person name="Clum A."/>
            <person name="Culley D."/>
            <person name="Crous P.W."/>
            <person name="Fauchery L."/>
            <person name="Girlanda M."/>
            <person name="Hayes R."/>
            <person name="Keri Z."/>
            <person name="LaButti K."/>
            <person name="Lipzen A."/>
            <person name="Lombard V."/>
            <person name="Magnuson J."/>
            <person name="Maillard F."/>
            <person name="Morin E."/>
            <person name="Murat C."/>
            <person name="Nolan M."/>
            <person name="Ohm R."/>
            <person name="Pangilinan J."/>
            <person name="Pereira M."/>
            <person name="Perotto S."/>
            <person name="Peter M."/>
            <person name="Riley R."/>
            <person name="Sitrit Y."/>
            <person name="Stielow B."/>
            <person name="Szollosi G."/>
            <person name="Zifcakova L."/>
            <person name="Stursova M."/>
            <person name="Spatafora J.W."/>
            <person name="Tedersoo L."/>
            <person name="Vaario L.-M."/>
            <person name="Yamada A."/>
            <person name="Yan M."/>
            <person name="Wang P."/>
            <person name="Xu J."/>
            <person name="Bruns T."/>
            <person name="Baldrian P."/>
            <person name="Vilgalys R."/>
            <person name="Henrissat B."/>
            <person name="Grigoriev I.V."/>
            <person name="Hibbett D."/>
            <person name="Nagy L.G."/>
            <person name="Martin F.M."/>
        </authorList>
    </citation>
    <scope>NUCLEOTIDE SEQUENCE</scope>
    <source>
        <strain evidence="1">BED1</strain>
    </source>
</reference>
<protein>
    <submittedName>
        <fullName evidence="1">Uncharacterized protein</fullName>
    </submittedName>
</protein>
<gene>
    <name evidence="1" type="ORF">L210DRAFT_929465</name>
</gene>
<dbReference type="Proteomes" id="UP001194468">
    <property type="component" value="Unassembled WGS sequence"/>
</dbReference>
<keyword evidence="2" id="KW-1185">Reference proteome</keyword>
<proteinExistence type="predicted"/>
<comment type="caution">
    <text evidence="1">The sequence shown here is derived from an EMBL/GenBank/DDBJ whole genome shotgun (WGS) entry which is preliminary data.</text>
</comment>
<evidence type="ECO:0000313" key="2">
    <source>
        <dbReference type="Proteomes" id="UP001194468"/>
    </source>
</evidence>
<reference evidence="1" key="2">
    <citation type="journal article" date="2020" name="Nat. Commun.">
        <title>Large-scale genome sequencing of mycorrhizal fungi provides insights into the early evolution of symbiotic traits.</title>
        <authorList>
            <person name="Miyauchi S."/>
            <person name="Kiss E."/>
            <person name="Kuo A."/>
            <person name="Drula E."/>
            <person name="Kohler A."/>
            <person name="Sanchez-Garcia M."/>
            <person name="Morin E."/>
            <person name="Andreopoulos B."/>
            <person name="Barry K.W."/>
            <person name="Bonito G."/>
            <person name="Buee M."/>
            <person name="Carver A."/>
            <person name="Chen C."/>
            <person name="Cichocki N."/>
            <person name="Clum A."/>
            <person name="Culley D."/>
            <person name="Crous P.W."/>
            <person name="Fauchery L."/>
            <person name="Girlanda M."/>
            <person name="Hayes R.D."/>
            <person name="Keri Z."/>
            <person name="LaButti K."/>
            <person name="Lipzen A."/>
            <person name="Lombard V."/>
            <person name="Magnuson J."/>
            <person name="Maillard F."/>
            <person name="Murat C."/>
            <person name="Nolan M."/>
            <person name="Ohm R.A."/>
            <person name="Pangilinan J."/>
            <person name="Pereira M.F."/>
            <person name="Perotto S."/>
            <person name="Peter M."/>
            <person name="Pfister S."/>
            <person name="Riley R."/>
            <person name="Sitrit Y."/>
            <person name="Stielow J.B."/>
            <person name="Szollosi G."/>
            <person name="Zifcakova L."/>
            <person name="Stursova M."/>
            <person name="Spatafora J.W."/>
            <person name="Tedersoo L."/>
            <person name="Vaario L.M."/>
            <person name="Yamada A."/>
            <person name="Yan M."/>
            <person name="Wang P."/>
            <person name="Xu J."/>
            <person name="Bruns T."/>
            <person name="Baldrian P."/>
            <person name="Vilgalys R."/>
            <person name="Dunand C."/>
            <person name="Henrissat B."/>
            <person name="Grigoriev I.V."/>
            <person name="Hibbett D."/>
            <person name="Nagy L.G."/>
            <person name="Martin F.M."/>
        </authorList>
    </citation>
    <scope>NUCLEOTIDE SEQUENCE</scope>
    <source>
        <strain evidence="1">BED1</strain>
    </source>
</reference>
<dbReference type="AlphaFoldDB" id="A0AAD4GFS3"/>
<name>A0AAD4GFS3_BOLED</name>
<evidence type="ECO:0000313" key="1">
    <source>
        <dbReference type="EMBL" id="KAF8440240.1"/>
    </source>
</evidence>
<dbReference type="EMBL" id="WHUW01000012">
    <property type="protein sequence ID" value="KAF8440240.1"/>
    <property type="molecule type" value="Genomic_DNA"/>
</dbReference>
<accession>A0AAD4GFS3</accession>
<organism evidence="1 2">
    <name type="scientific">Boletus edulis BED1</name>
    <dbReference type="NCBI Taxonomy" id="1328754"/>
    <lineage>
        <taxon>Eukaryota</taxon>
        <taxon>Fungi</taxon>
        <taxon>Dikarya</taxon>
        <taxon>Basidiomycota</taxon>
        <taxon>Agaricomycotina</taxon>
        <taxon>Agaricomycetes</taxon>
        <taxon>Agaricomycetidae</taxon>
        <taxon>Boletales</taxon>
        <taxon>Boletineae</taxon>
        <taxon>Boletaceae</taxon>
        <taxon>Boletoideae</taxon>
        <taxon>Boletus</taxon>
    </lineage>
</organism>
<sequence length="151" mass="16941">MSTHSTFEFCFSDWYQIILQRVFIPCKAEGEIKLWEEKVMLQFLEDSSVVTLAPPYLEKNGVVLQNISPCQQALIICNNLWLEMINLGTGDDGDLNPLCSLGLCADLGVQVNDPGPQLINNSAQQEKAHASWISRTILMIIKSNTTQKVNR</sequence>